<dbReference type="GO" id="GO:0003700">
    <property type="term" value="F:DNA-binding transcription factor activity"/>
    <property type="evidence" value="ECO:0007669"/>
    <property type="project" value="InterPro"/>
</dbReference>
<dbReference type="PROSITE" id="PS50112">
    <property type="entry name" value="PAS"/>
    <property type="match status" value="1"/>
</dbReference>
<name>A0A7S3VAF3_9STRA</name>
<dbReference type="CDD" id="cd00130">
    <property type="entry name" value="PAS"/>
    <property type="match status" value="1"/>
</dbReference>
<proteinExistence type="predicted"/>
<reference evidence="4" key="1">
    <citation type="submission" date="2021-01" db="EMBL/GenBank/DDBJ databases">
        <authorList>
            <person name="Corre E."/>
            <person name="Pelletier E."/>
            <person name="Niang G."/>
            <person name="Scheremetjew M."/>
            <person name="Finn R."/>
            <person name="Kale V."/>
            <person name="Holt S."/>
            <person name="Cochrane G."/>
            <person name="Meng A."/>
            <person name="Brown T."/>
            <person name="Cohen L."/>
        </authorList>
    </citation>
    <scope>NUCLEOTIDE SEQUENCE</scope>
    <source>
        <strain evidence="4">MM31A-1</strain>
    </source>
</reference>
<feature type="compositionally biased region" description="Basic and acidic residues" evidence="2">
    <location>
        <begin position="733"/>
        <end position="743"/>
    </location>
</feature>
<evidence type="ECO:0000256" key="1">
    <source>
        <dbReference type="SAM" id="Coils"/>
    </source>
</evidence>
<feature type="compositionally biased region" description="Basic and acidic residues" evidence="2">
    <location>
        <begin position="966"/>
        <end position="981"/>
    </location>
</feature>
<feature type="compositionally biased region" description="Polar residues" evidence="2">
    <location>
        <begin position="1110"/>
        <end position="1125"/>
    </location>
</feature>
<dbReference type="EMBL" id="HBIO01015355">
    <property type="protein sequence ID" value="CAE0466994.1"/>
    <property type="molecule type" value="Transcribed_RNA"/>
</dbReference>
<feature type="compositionally biased region" description="Low complexity" evidence="2">
    <location>
        <begin position="1046"/>
        <end position="1055"/>
    </location>
</feature>
<dbReference type="InterPro" id="IPR004827">
    <property type="entry name" value="bZIP"/>
</dbReference>
<feature type="region of interest" description="Disordered" evidence="2">
    <location>
        <begin position="772"/>
        <end position="851"/>
    </location>
</feature>
<protein>
    <recommendedName>
        <fullName evidence="3">PAS domain-containing protein</fullName>
    </recommendedName>
</protein>
<feature type="region of interest" description="Disordered" evidence="2">
    <location>
        <begin position="733"/>
        <end position="754"/>
    </location>
</feature>
<feature type="region of interest" description="Disordered" evidence="2">
    <location>
        <begin position="1027"/>
        <end position="1061"/>
    </location>
</feature>
<evidence type="ECO:0000259" key="3">
    <source>
        <dbReference type="PROSITE" id="PS50112"/>
    </source>
</evidence>
<feature type="compositionally biased region" description="Low complexity" evidence="2">
    <location>
        <begin position="982"/>
        <end position="992"/>
    </location>
</feature>
<keyword evidence="1" id="KW-0175">Coiled coil</keyword>
<dbReference type="PROSITE" id="PS00036">
    <property type="entry name" value="BZIP_BASIC"/>
    <property type="match status" value="1"/>
</dbReference>
<accession>A0A7S3VAF3</accession>
<feature type="compositionally biased region" description="Polar residues" evidence="2">
    <location>
        <begin position="806"/>
        <end position="826"/>
    </location>
</feature>
<feature type="compositionally biased region" description="Polar residues" evidence="2">
    <location>
        <begin position="772"/>
        <end position="798"/>
    </location>
</feature>
<feature type="compositionally biased region" description="Low complexity" evidence="2">
    <location>
        <begin position="827"/>
        <end position="851"/>
    </location>
</feature>
<sequence length="1187" mass="126484">MSSTNPDNQNHHIGVGVPSAPTSIPVPAHPNAHIQHTHAPGVGVVATQHTQYPSQQQQQQHVQQQQQHVQQQQKQPPMYQSNLNANGAPGPGPIPGSVGAGCTSTVLNHAQAHMHAHAPADSQHQAAAALAAAHQILQAQAQMWPLTTHGHVHGQLPHTSHGHVAHPRVLHPTLSHPHGHNVTTHPPPPSVVPQYQQMQDVIPAASPLTHNSGTSTPVMGVGSSVPVAAPNVHPNFSPQVNVNVQQQAQAAFTNPNALRSLPTHLQNQVQAQAAQQAQAQAAAILAATALTNPSLLLNQGLNQGNVGLGGVVGNNNYAAQVFALMLQQGQQQQQAQQQQSQPDLKGQGQLPPQLQVPLNVNVVQQSVVQPSPQQIQVQQQLSPPQPKATSPPSQTISIEQQQATPVVVKKEKPIKLRSPGAQGKQKQPPKKRLQKVKVKLDNNNGAGAGNSVSGHIDHAISASSNVGSAAVTLPVPGVSVLQPSIPFNVPVSVPPTHGHPLYPNTHNVTHNHIHTPTPYQMQVATAAAPNVDVAQQVSQVLHNSLPTAQPAAATSISMTQSSSCTGGGSSHKNLYAAPVNPLVLSQMQTWKLGQLEGHVQLLRDTSQPVPNAVQVLLAGARKVEEKRAAKRIANRRSACTSRARKKALVAEMTKTNARLRRQAVILSLLPDLVIAIKVDGEITFCSAQVERVLRHKVRDMVGANIGEVLTPSSRAHISGLIDKLVAAEKQMLEESNKEGDESGRSSNSGNNSGAAIVSEQSDQRFPLSVVNVKSQSQAGNGNGNPDASDSSRNGNNPDSGAGDTAGTISRSATQSSLSNSDNVTNQNSNDGSNKCSKSGNSGDDSSSSSDAKNLYKANEALNRNVRFHNEQLKIKKDAKKDGISHKDDVTGDFVTANNSEAKLSSLMMHVQFEKQHSKEEANSSKKEANEETMEDNASSESSDSLLAGVEDRRQKRKRAENASDDSGYRESGESDPSREDSSSTSDTTNGGRPKPLAPTCNICLIRDNLSTIWCEVTSSIRTRSLDEDDPEMALSADASKEKKTKASSSNNSSDDQQSDLDTNKITELLLCLRPIRDGDENVSEELRFSPKSKNRMLHIRPNGNAIKVGSNGNTFNGDTASSSASNEEKKCEVISVNKNSNRPMKKRHLAMSSGEPEKRQAVECQGSNDTEKSAVESLLDLMSSHKK</sequence>
<feature type="compositionally biased region" description="Basic and acidic residues" evidence="2">
    <location>
        <begin position="913"/>
        <end position="929"/>
    </location>
</feature>
<dbReference type="Gene3D" id="3.30.450.20">
    <property type="entry name" value="PAS domain"/>
    <property type="match status" value="1"/>
</dbReference>
<feature type="region of interest" description="Disordered" evidence="2">
    <location>
        <begin position="913"/>
        <end position="999"/>
    </location>
</feature>
<dbReference type="CDD" id="cd14686">
    <property type="entry name" value="bZIP"/>
    <property type="match status" value="1"/>
</dbReference>
<feature type="compositionally biased region" description="Low complexity" evidence="2">
    <location>
        <begin position="744"/>
        <end position="753"/>
    </location>
</feature>
<dbReference type="InterPro" id="IPR000014">
    <property type="entry name" value="PAS"/>
</dbReference>
<organism evidence="4">
    <name type="scientific">Chaetoceros debilis</name>
    <dbReference type="NCBI Taxonomy" id="122233"/>
    <lineage>
        <taxon>Eukaryota</taxon>
        <taxon>Sar</taxon>
        <taxon>Stramenopiles</taxon>
        <taxon>Ochrophyta</taxon>
        <taxon>Bacillariophyta</taxon>
        <taxon>Coscinodiscophyceae</taxon>
        <taxon>Chaetocerotophycidae</taxon>
        <taxon>Chaetocerotales</taxon>
        <taxon>Chaetocerotaceae</taxon>
        <taxon>Chaetoceros</taxon>
    </lineage>
</organism>
<dbReference type="AlphaFoldDB" id="A0A7S3VAF3"/>
<feature type="region of interest" description="Disordered" evidence="2">
    <location>
        <begin position="1103"/>
        <end position="1172"/>
    </location>
</feature>
<feature type="compositionally biased region" description="Low complexity" evidence="2">
    <location>
        <begin position="55"/>
        <end position="73"/>
    </location>
</feature>
<dbReference type="InterPro" id="IPR035965">
    <property type="entry name" value="PAS-like_dom_sf"/>
</dbReference>
<feature type="region of interest" description="Disordered" evidence="2">
    <location>
        <begin position="1"/>
        <end position="35"/>
    </location>
</feature>
<feature type="compositionally biased region" description="Polar residues" evidence="2">
    <location>
        <begin position="935"/>
        <end position="944"/>
    </location>
</feature>
<gene>
    <name evidence="4" type="ORF">CDEB00056_LOCUS11846</name>
</gene>
<feature type="region of interest" description="Disordered" evidence="2">
    <location>
        <begin position="374"/>
        <end position="434"/>
    </location>
</feature>
<evidence type="ECO:0000313" key="4">
    <source>
        <dbReference type="EMBL" id="CAE0466994.1"/>
    </source>
</evidence>
<feature type="domain" description="PAS" evidence="3">
    <location>
        <begin position="658"/>
        <end position="728"/>
    </location>
</feature>
<dbReference type="SUPFAM" id="SSF55785">
    <property type="entry name" value="PYP-like sensor domain (PAS domain)"/>
    <property type="match status" value="1"/>
</dbReference>
<feature type="coiled-coil region" evidence="1">
    <location>
        <begin position="851"/>
        <end position="878"/>
    </location>
</feature>
<evidence type="ECO:0000256" key="2">
    <source>
        <dbReference type="SAM" id="MobiDB-lite"/>
    </source>
</evidence>
<dbReference type="SMART" id="SM00091">
    <property type="entry name" value="PAS"/>
    <property type="match status" value="1"/>
</dbReference>
<feature type="region of interest" description="Disordered" evidence="2">
    <location>
        <begin position="333"/>
        <end position="352"/>
    </location>
</feature>
<feature type="region of interest" description="Disordered" evidence="2">
    <location>
        <begin position="49"/>
        <end position="94"/>
    </location>
</feature>
<feature type="compositionally biased region" description="Polar residues" evidence="2">
    <location>
        <begin position="387"/>
        <end position="404"/>
    </location>
</feature>